<keyword evidence="2" id="KW-1185">Reference proteome</keyword>
<feature type="non-terminal residue" evidence="1">
    <location>
        <position position="1"/>
    </location>
</feature>
<dbReference type="InterPro" id="IPR043502">
    <property type="entry name" value="DNA/RNA_pol_sf"/>
</dbReference>
<sequence length="118" mass="13386">SEPPDPTTYQEEDLEAIIDISCNKVPPNSGGYLLSYLDKHIKAFSFDDCLRTLEMIAKICLKEGVDPISLPMYGASLAKRKVIDKQMEKLIRQEVVEPSKSPWGMPVVIAYQNRKPRF</sequence>
<dbReference type="OrthoDB" id="6776860at2759"/>
<accession>A0A9P6DNN5</accession>
<dbReference type="Proteomes" id="UP000886523">
    <property type="component" value="Unassembled WGS sequence"/>
</dbReference>
<dbReference type="EMBL" id="MU129190">
    <property type="protein sequence ID" value="KAF9504835.1"/>
    <property type="molecule type" value="Genomic_DNA"/>
</dbReference>
<proteinExistence type="predicted"/>
<dbReference type="AlphaFoldDB" id="A0A9P6DNN5"/>
<dbReference type="SUPFAM" id="SSF56672">
    <property type="entry name" value="DNA/RNA polymerases"/>
    <property type="match status" value="1"/>
</dbReference>
<comment type="caution">
    <text evidence="1">The sequence shown here is derived from an EMBL/GenBank/DDBJ whole genome shotgun (WGS) entry which is preliminary data.</text>
</comment>
<feature type="non-terminal residue" evidence="1">
    <location>
        <position position="118"/>
    </location>
</feature>
<dbReference type="Gene3D" id="3.10.10.10">
    <property type="entry name" value="HIV Type 1 Reverse Transcriptase, subunit A, domain 1"/>
    <property type="match status" value="1"/>
</dbReference>
<gene>
    <name evidence="1" type="ORF">BS47DRAFT_1249119</name>
</gene>
<protein>
    <submittedName>
        <fullName evidence="1">Uncharacterized protein</fullName>
    </submittedName>
</protein>
<evidence type="ECO:0000313" key="2">
    <source>
        <dbReference type="Proteomes" id="UP000886523"/>
    </source>
</evidence>
<name>A0A9P6DNN5_9AGAM</name>
<organism evidence="1 2">
    <name type="scientific">Hydnum rufescens UP504</name>
    <dbReference type="NCBI Taxonomy" id="1448309"/>
    <lineage>
        <taxon>Eukaryota</taxon>
        <taxon>Fungi</taxon>
        <taxon>Dikarya</taxon>
        <taxon>Basidiomycota</taxon>
        <taxon>Agaricomycotina</taxon>
        <taxon>Agaricomycetes</taxon>
        <taxon>Cantharellales</taxon>
        <taxon>Hydnaceae</taxon>
        <taxon>Hydnum</taxon>
    </lineage>
</organism>
<evidence type="ECO:0000313" key="1">
    <source>
        <dbReference type="EMBL" id="KAF9504835.1"/>
    </source>
</evidence>
<reference evidence="1" key="1">
    <citation type="journal article" date="2020" name="Nat. Commun.">
        <title>Large-scale genome sequencing of mycorrhizal fungi provides insights into the early evolution of symbiotic traits.</title>
        <authorList>
            <person name="Miyauchi S."/>
            <person name="Kiss E."/>
            <person name="Kuo A."/>
            <person name="Drula E."/>
            <person name="Kohler A."/>
            <person name="Sanchez-Garcia M."/>
            <person name="Morin E."/>
            <person name="Andreopoulos B."/>
            <person name="Barry K.W."/>
            <person name="Bonito G."/>
            <person name="Buee M."/>
            <person name="Carver A."/>
            <person name="Chen C."/>
            <person name="Cichocki N."/>
            <person name="Clum A."/>
            <person name="Culley D."/>
            <person name="Crous P.W."/>
            <person name="Fauchery L."/>
            <person name="Girlanda M."/>
            <person name="Hayes R.D."/>
            <person name="Keri Z."/>
            <person name="LaButti K."/>
            <person name="Lipzen A."/>
            <person name="Lombard V."/>
            <person name="Magnuson J."/>
            <person name="Maillard F."/>
            <person name="Murat C."/>
            <person name="Nolan M."/>
            <person name="Ohm R.A."/>
            <person name="Pangilinan J."/>
            <person name="Pereira M.F."/>
            <person name="Perotto S."/>
            <person name="Peter M."/>
            <person name="Pfister S."/>
            <person name="Riley R."/>
            <person name="Sitrit Y."/>
            <person name="Stielow J.B."/>
            <person name="Szollosi G."/>
            <person name="Zifcakova L."/>
            <person name="Stursova M."/>
            <person name="Spatafora J.W."/>
            <person name="Tedersoo L."/>
            <person name="Vaario L.M."/>
            <person name="Yamada A."/>
            <person name="Yan M."/>
            <person name="Wang P."/>
            <person name="Xu J."/>
            <person name="Bruns T."/>
            <person name="Baldrian P."/>
            <person name="Vilgalys R."/>
            <person name="Dunand C."/>
            <person name="Henrissat B."/>
            <person name="Grigoriev I.V."/>
            <person name="Hibbett D."/>
            <person name="Nagy L.G."/>
            <person name="Martin F.M."/>
        </authorList>
    </citation>
    <scope>NUCLEOTIDE SEQUENCE</scope>
    <source>
        <strain evidence="1">UP504</strain>
    </source>
</reference>